<feature type="region of interest" description="Disordered" evidence="4">
    <location>
        <begin position="223"/>
        <end position="258"/>
    </location>
</feature>
<dbReference type="PANTHER" id="PTHR10903:SF73">
    <property type="entry name" value="GTPASE IMAP FAMILY MEMBER 8"/>
    <property type="match status" value="1"/>
</dbReference>
<dbReference type="InterPro" id="IPR045058">
    <property type="entry name" value="GIMA/IAN/Toc"/>
</dbReference>
<dbReference type="GO" id="GO:0005525">
    <property type="term" value="F:GTP binding"/>
    <property type="evidence" value="ECO:0007669"/>
    <property type="project" value="UniProtKB-KW"/>
</dbReference>
<evidence type="ECO:0000256" key="4">
    <source>
        <dbReference type="SAM" id="MobiDB-lite"/>
    </source>
</evidence>
<reference evidence="7" key="1">
    <citation type="submission" date="2025-08" db="UniProtKB">
        <authorList>
            <consortium name="RefSeq"/>
        </authorList>
    </citation>
    <scope>IDENTIFICATION</scope>
    <source>
        <tissue evidence="7">Blood</tissue>
    </source>
</reference>
<comment type="similarity">
    <text evidence="1">Belongs to the TRAFAC class TrmE-Era-EngA-EngB-Septin-like GTPase superfamily. AIG1/Toc34/Toc159-like paraseptin GTPase family. IAN subfamily.</text>
</comment>
<evidence type="ECO:0000256" key="3">
    <source>
        <dbReference type="ARBA" id="ARBA00023134"/>
    </source>
</evidence>
<dbReference type="AlphaFoldDB" id="A0AA97J9A8"/>
<sequence length="490" mass="55781">MDFIMNSAFPMPGDPEIRIILFGKAGAGKSAAGNTILGKKVFEVGHITKSYQLGIRAWNSKRVIVLDTPAIFDFDREERQISPEIWSSRHLSRPGPHALVLVGQLDHFDEVDERAKRLIQKVFGHGAMKYTILLLTGKEKSGSRTLDEYLSNQENKALQEMMEECHHRCVAFNNNETGEKQTLQAEALLLKIEQMVRDNLKKPFCALEIENHLEPPPEERQAMEMHEQKEDLGHAQEVEKTKDEMEHREKKRSNARGEGSFAYNQMARAANAVYESPRESGSIGCSSKEPELRIILVGKTGTGKSATGNTILGEKQFESRLESSPVTKSCQLGIREWKGKRIVVMDTPPLFDSHEIWNFREIQHCLCLSGPVPCALVLVVQVGRFTAEDHQLVERVKKKFGIAAQKYMIIIFTHIEKLCDVKLEEYVNNSDNKHFRKLIQDCSNQYCGFNNNETGEKQAAQAEELLFKIEEMFQENQDEPFSDITQEEEK</sequence>
<protein>
    <submittedName>
        <fullName evidence="7">LOW QUALITY PROTEIN: GTPase IMAP family member 6-like</fullName>
    </submittedName>
</protein>
<name>A0AA97J9A8_EUBMA</name>
<evidence type="ECO:0000313" key="7">
    <source>
        <dbReference type="RefSeq" id="XP_054833977.1"/>
    </source>
</evidence>
<evidence type="ECO:0000256" key="2">
    <source>
        <dbReference type="ARBA" id="ARBA00022741"/>
    </source>
</evidence>
<dbReference type="FunFam" id="3.40.50.300:FF:000366">
    <property type="entry name" value="GTPase, IMAP family member 2"/>
    <property type="match status" value="2"/>
</dbReference>
<gene>
    <name evidence="7" type="primary">LOC129328736</name>
</gene>
<dbReference type="InterPro" id="IPR006703">
    <property type="entry name" value="G_AIG1"/>
</dbReference>
<dbReference type="CDD" id="cd01852">
    <property type="entry name" value="AIG1"/>
    <property type="match status" value="1"/>
</dbReference>
<dbReference type="GeneID" id="129328736"/>
<feature type="compositionally biased region" description="Basic and acidic residues" evidence="4">
    <location>
        <begin position="223"/>
        <end position="248"/>
    </location>
</feature>
<dbReference type="Proteomes" id="UP001190640">
    <property type="component" value="Chromosome 4"/>
</dbReference>
<dbReference type="InterPro" id="IPR027417">
    <property type="entry name" value="P-loop_NTPase"/>
</dbReference>
<dbReference type="SUPFAM" id="SSF52540">
    <property type="entry name" value="P-loop containing nucleoside triphosphate hydrolases"/>
    <property type="match status" value="2"/>
</dbReference>
<organism evidence="6 7">
    <name type="scientific">Eublepharis macularius</name>
    <name type="common">Leopard gecko</name>
    <name type="synonym">Cyrtodactylus macularius</name>
    <dbReference type="NCBI Taxonomy" id="481883"/>
    <lineage>
        <taxon>Eukaryota</taxon>
        <taxon>Metazoa</taxon>
        <taxon>Chordata</taxon>
        <taxon>Craniata</taxon>
        <taxon>Vertebrata</taxon>
        <taxon>Euteleostomi</taxon>
        <taxon>Lepidosauria</taxon>
        <taxon>Squamata</taxon>
        <taxon>Bifurcata</taxon>
        <taxon>Gekkota</taxon>
        <taxon>Eublepharidae</taxon>
        <taxon>Eublepharinae</taxon>
        <taxon>Eublepharis</taxon>
    </lineage>
</organism>
<keyword evidence="2" id="KW-0547">Nucleotide-binding</keyword>
<accession>A0AA97J9A8</accession>
<dbReference type="Gene3D" id="3.40.50.300">
    <property type="entry name" value="P-loop containing nucleotide triphosphate hydrolases"/>
    <property type="match status" value="2"/>
</dbReference>
<dbReference type="KEGG" id="emc:129328736"/>
<keyword evidence="3" id="KW-0342">GTP-binding</keyword>
<dbReference type="Pfam" id="PF04548">
    <property type="entry name" value="AIG1"/>
    <property type="match status" value="2"/>
</dbReference>
<evidence type="ECO:0000313" key="6">
    <source>
        <dbReference type="Proteomes" id="UP001190640"/>
    </source>
</evidence>
<proteinExistence type="inferred from homology"/>
<dbReference type="PANTHER" id="PTHR10903">
    <property type="entry name" value="GTPASE, IMAP FAMILY MEMBER-RELATED"/>
    <property type="match status" value="1"/>
</dbReference>
<evidence type="ECO:0000259" key="5">
    <source>
        <dbReference type="PROSITE" id="PS51720"/>
    </source>
</evidence>
<feature type="domain" description="AIG1-type G" evidence="5">
    <location>
        <begin position="14"/>
        <end position="213"/>
    </location>
</feature>
<dbReference type="RefSeq" id="XP_054833977.1">
    <property type="nucleotide sequence ID" value="XM_054978002.1"/>
</dbReference>
<feature type="domain" description="AIG1-type G" evidence="5">
    <location>
        <begin position="289"/>
        <end position="490"/>
    </location>
</feature>
<dbReference type="PROSITE" id="PS51720">
    <property type="entry name" value="G_AIG1"/>
    <property type="match status" value="2"/>
</dbReference>
<evidence type="ECO:0000256" key="1">
    <source>
        <dbReference type="ARBA" id="ARBA00008535"/>
    </source>
</evidence>
<keyword evidence="6" id="KW-1185">Reference proteome</keyword>